<keyword evidence="1" id="KW-0812">Transmembrane</keyword>
<keyword evidence="3" id="KW-1185">Reference proteome</keyword>
<reference evidence="2 3" key="1">
    <citation type="submission" date="2019-07" db="EMBL/GenBank/DDBJ databases">
        <title>De Novo Assembly of kiwifruit Actinidia rufa.</title>
        <authorList>
            <person name="Sugita-Konishi S."/>
            <person name="Sato K."/>
            <person name="Mori E."/>
            <person name="Abe Y."/>
            <person name="Kisaki G."/>
            <person name="Hamano K."/>
            <person name="Suezawa K."/>
            <person name="Otani M."/>
            <person name="Fukuda T."/>
            <person name="Manabe T."/>
            <person name="Gomi K."/>
            <person name="Tabuchi M."/>
            <person name="Akimitsu K."/>
            <person name="Kataoka I."/>
        </authorList>
    </citation>
    <scope>NUCLEOTIDE SEQUENCE [LARGE SCALE GENOMIC DNA]</scope>
    <source>
        <strain evidence="3">cv. Fuchu</strain>
    </source>
</reference>
<dbReference type="OrthoDB" id="331948at2759"/>
<evidence type="ECO:0000256" key="1">
    <source>
        <dbReference type="SAM" id="Phobius"/>
    </source>
</evidence>
<gene>
    <name evidence="2" type="ORF">Acr_06g0014220</name>
</gene>
<sequence>MGSLGSFLGAVVAVQSMWHPGVVAFLVMDAIILIAASSLMTVQATQIARNITTNEAVNAVRYGYLRTPEGRFHNPYSHGCRKNCADFLIHGYTDDNEIAWHSLQEALDDAQILVILTDSCNCCTIYVFAHLQTVDFPTLLQHVHKSS</sequence>
<organism evidence="2 3">
    <name type="scientific">Actinidia rufa</name>
    <dbReference type="NCBI Taxonomy" id="165716"/>
    <lineage>
        <taxon>Eukaryota</taxon>
        <taxon>Viridiplantae</taxon>
        <taxon>Streptophyta</taxon>
        <taxon>Embryophyta</taxon>
        <taxon>Tracheophyta</taxon>
        <taxon>Spermatophyta</taxon>
        <taxon>Magnoliopsida</taxon>
        <taxon>eudicotyledons</taxon>
        <taxon>Gunneridae</taxon>
        <taxon>Pentapetalae</taxon>
        <taxon>asterids</taxon>
        <taxon>Ericales</taxon>
        <taxon>Actinidiaceae</taxon>
        <taxon>Actinidia</taxon>
    </lineage>
</organism>
<comment type="caution">
    <text evidence="2">The sequence shown here is derived from an EMBL/GenBank/DDBJ whole genome shotgun (WGS) entry which is preliminary data.</text>
</comment>
<keyword evidence="1" id="KW-0472">Membrane</keyword>
<accession>A0A7J0ET09</accession>
<evidence type="ECO:0000313" key="2">
    <source>
        <dbReference type="EMBL" id="GFY89482.1"/>
    </source>
</evidence>
<proteinExistence type="predicted"/>
<dbReference type="Proteomes" id="UP000585474">
    <property type="component" value="Unassembled WGS sequence"/>
</dbReference>
<feature type="transmembrane region" description="Helical" evidence="1">
    <location>
        <begin position="20"/>
        <end position="42"/>
    </location>
</feature>
<protein>
    <submittedName>
        <fullName evidence="2">Uncharacterized protein</fullName>
    </submittedName>
</protein>
<keyword evidence="1" id="KW-1133">Transmembrane helix</keyword>
<dbReference type="AlphaFoldDB" id="A0A7J0ET09"/>
<dbReference type="EMBL" id="BJWL01000006">
    <property type="protein sequence ID" value="GFY89482.1"/>
    <property type="molecule type" value="Genomic_DNA"/>
</dbReference>
<evidence type="ECO:0000313" key="3">
    <source>
        <dbReference type="Proteomes" id="UP000585474"/>
    </source>
</evidence>
<name>A0A7J0ET09_9ERIC</name>